<evidence type="ECO:0000313" key="1">
    <source>
        <dbReference type="EMBL" id="OXB52230.1"/>
    </source>
</evidence>
<dbReference type="InterPro" id="IPR043247">
    <property type="entry name" value="CCDC183"/>
</dbReference>
<dbReference type="OrthoDB" id="10255247at2759"/>
<accession>A0A226MAF7</accession>
<proteinExistence type="predicted"/>
<name>A0A226MAF7_CALSU</name>
<dbReference type="Proteomes" id="UP000198323">
    <property type="component" value="Unassembled WGS sequence"/>
</dbReference>
<dbReference type="PANTHER" id="PTHR47115">
    <property type="entry name" value="COILED-COIL DOMAIN-CONTAINING PROTEIN 183"/>
    <property type="match status" value="1"/>
</dbReference>
<comment type="caution">
    <text evidence="1">The sequence shown here is derived from an EMBL/GenBank/DDBJ whole genome shotgun (WGS) entry which is preliminary data.</text>
</comment>
<dbReference type="AlphaFoldDB" id="A0A226MAF7"/>
<feature type="non-terminal residue" evidence="1">
    <location>
        <position position="260"/>
    </location>
</feature>
<protein>
    <submittedName>
        <fullName evidence="1">Uncharacterized protein</fullName>
    </submittedName>
</protein>
<dbReference type="PANTHER" id="PTHR47115:SF1">
    <property type="entry name" value="COILED-COIL DOMAIN-CONTAINING PROTEIN 183"/>
    <property type="match status" value="1"/>
</dbReference>
<reference evidence="1 2" key="1">
    <citation type="submission" date="2016-07" db="EMBL/GenBank/DDBJ databases">
        <title>Disparate Historic Effective Population Sizes Predicted by Modern Levels of Genome Diversity for the Scaled Quail (Callipepla squamata) and the Northern Bobwhite (Colinus virginianus): Inferences from First and Second Generation Draft Genome Assemblies for Sympatric New World Quail.</title>
        <authorList>
            <person name="Oldeschulte D.L."/>
            <person name="Halley Y.A."/>
            <person name="Bhattarai E.K."/>
            <person name="Brashear W.A."/>
            <person name="Hill J."/>
            <person name="Metz R.P."/>
            <person name="Johnson C.D."/>
            <person name="Rollins D."/>
            <person name="Peterson M.J."/>
            <person name="Bickhart D.M."/>
            <person name="Decker J.E."/>
            <person name="Seabury C.M."/>
        </authorList>
    </citation>
    <scope>NUCLEOTIDE SEQUENCE [LARGE SCALE GENOMIC DNA]</scope>
    <source>
        <strain evidence="1 2">Texas</strain>
        <tissue evidence="1">Leg muscle</tissue>
    </source>
</reference>
<feature type="non-terminal residue" evidence="1">
    <location>
        <position position="1"/>
    </location>
</feature>
<sequence>EAREKLRRSIFRQVNTCNALLHQVRQRIRARDALRQQLQQLLDVARVAGKRHQQQVQRIRQLENSVEKTRLKIHAGQKVTALYLALRDALKTELRSLPTHVEMLHTVAGAYDREAQHRELMAADASAMASAMDEKDVARLKARMLAEEKELRRRCLAAQKAKGDWLWHKKAERRQPRAVKAWMLWATLPALTDTLRQLELKRAGLKFRQPPGASSCRKLEAELRVRLQHEEARLEQARGSYLRQHELLSLLEMAIDNLVA</sequence>
<organism evidence="1 2">
    <name type="scientific">Callipepla squamata</name>
    <name type="common">Scaled quail</name>
    <dbReference type="NCBI Taxonomy" id="9009"/>
    <lineage>
        <taxon>Eukaryota</taxon>
        <taxon>Metazoa</taxon>
        <taxon>Chordata</taxon>
        <taxon>Craniata</taxon>
        <taxon>Vertebrata</taxon>
        <taxon>Euteleostomi</taxon>
        <taxon>Archelosauria</taxon>
        <taxon>Archosauria</taxon>
        <taxon>Dinosauria</taxon>
        <taxon>Saurischia</taxon>
        <taxon>Theropoda</taxon>
        <taxon>Coelurosauria</taxon>
        <taxon>Aves</taxon>
        <taxon>Neognathae</taxon>
        <taxon>Galloanserae</taxon>
        <taxon>Galliformes</taxon>
        <taxon>Odontophoridae</taxon>
        <taxon>Callipepla</taxon>
    </lineage>
</organism>
<gene>
    <name evidence="1" type="ORF">ASZ78_001192</name>
</gene>
<dbReference type="EMBL" id="MCFN01004337">
    <property type="protein sequence ID" value="OXB52230.1"/>
    <property type="molecule type" value="Genomic_DNA"/>
</dbReference>
<evidence type="ECO:0000313" key="2">
    <source>
        <dbReference type="Proteomes" id="UP000198323"/>
    </source>
</evidence>
<keyword evidence="2" id="KW-1185">Reference proteome</keyword>